<dbReference type="RefSeq" id="WP_062278327.1">
    <property type="nucleotide sequence ID" value="NZ_DF968180.1"/>
</dbReference>
<dbReference type="Gene3D" id="3.40.50.300">
    <property type="entry name" value="P-loop containing nucleotide triphosphate hydrolases"/>
    <property type="match status" value="2"/>
</dbReference>
<feature type="domain" description="ABC transporter" evidence="3">
    <location>
        <begin position="10"/>
        <end position="245"/>
    </location>
</feature>
<dbReference type="InterPro" id="IPR027417">
    <property type="entry name" value="P-loop_NTPase"/>
</dbReference>
<dbReference type="InterPro" id="IPR050107">
    <property type="entry name" value="ABC_carbohydrate_import_ATPase"/>
</dbReference>
<evidence type="ECO:0000256" key="2">
    <source>
        <dbReference type="ARBA" id="ARBA00022840"/>
    </source>
</evidence>
<dbReference type="GO" id="GO:0005524">
    <property type="term" value="F:ATP binding"/>
    <property type="evidence" value="ECO:0007669"/>
    <property type="project" value="UniProtKB-KW"/>
</dbReference>
<feature type="domain" description="ABC transporter" evidence="3">
    <location>
        <begin position="261"/>
        <end position="505"/>
    </location>
</feature>
<dbReference type="EMBL" id="DF968180">
    <property type="protein sequence ID" value="GAP39676.1"/>
    <property type="molecule type" value="Genomic_DNA"/>
</dbReference>
<dbReference type="PANTHER" id="PTHR43790:SF4">
    <property type="entry name" value="GUANOSINE IMPORT ATP-BINDING PROTEIN NUPO"/>
    <property type="match status" value="1"/>
</dbReference>
<proteinExistence type="predicted"/>
<gene>
    <name evidence="4" type="ORF">ATC1_12210</name>
</gene>
<dbReference type="PROSITE" id="PS50893">
    <property type="entry name" value="ABC_TRANSPORTER_2"/>
    <property type="match status" value="2"/>
</dbReference>
<dbReference type="SUPFAM" id="SSF52540">
    <property type="entry name" value="P-loop containing nucleoside triphosphate hydrolases"/>
    <property type="match status" value="2"/>
</dbReference>
<evidence type="ECO:0000259" key="3">
    <source>
        <dbReference type="PROSITE" id="PS50893"/>
    </source>
</evidence>
<sequence>MRNQSNDVILRMENIVKCYGSLIANDNVSLHLNRGEILAVIGENGAGKTTLMKVLYGLEHPDKGDIYLNEKKIQIHNAAQAIANGIGMVQQHFMLFDPFTVTENIVYGKEPKKGLFFDLKKANQTISELSRKFDLPLNPTTKIQGMPVGLRQRVEILKVLYQNADIIVFDEPTAVLTPQEVHELLNTMKRLAEAGKSIIIVTHKLNEVMEVADRAMVMRLGKHVAYRNIADTSIEELSFLMVGRHLVETEIPEISPGKDILRITDLCLTRDGAVPILDHISIHVNAGEIVGIAGVSGNGQSDLVQCIFGLQKADSGQILVNGKNVFNCPVKEVRHSGMAMIPEDRFIWGSAAQASIAETAIMGHYEKPSFSKKGFLNIRTIREFAGKLVKEFSVKADSIAQKTSSLSGGNAQKLIVAREIRQNTPILIACEPTRGIDIGAIQFVHDCLVEKRSEGAAVLLVSSELSEILKLSDRIYVIYEGKINGEFKRGNVSEEELGLLMVGSKKL</sequence>
<dbReference type="Proteomes" id="UP000053370">
    <property type="component" value="Unassembled WGS sequence"/>
</dbReference>
<dbReference type="GO" id="GO:0016887">
    <property type="term" value="F:ATP hydrolysis activity"/>
    <property type="evidence" value="ECO:0007669"/>
    <property type="project" value="InterPro"/>
</dbReference>
<keyword evidence="5" id="KW-1185">Reference proteome</keyword>
<dbReference type="Pfam" id="PF00005">
    <property type="entry name" value="ABC_tran"/>
    <property type="match status" value="2"/>
</dbReference>
<keyword evidence="2" id="KW-0067">ATP-binding</keyword>
<dbReference type="InterPro" id="IPR017871">
    <property type="entry name" value="ABC_transporter-like_CS"/>
</dbReference>
<dbReference type="AlphaFoldDB" id="A0A0K8PAL3"/>
<dbReference type="PROSITE" id="PS00211">
    <property type="entry name" value="ABC_TRANSPORTER_1"/>
    <property type="match status" value="1"/>
</dbReference>
<dbReference type="CDD" id="cd03215">
    <property type="entry name" value="ABC_Carb_Monos_II"/>
    <property type="match status" value="1"/>
</dbReference>
<reference evidence="4" key="1">
    <citation type="journal article" date="2015" name="Genome Announc.">
        <title>Draft Genome Sequence of Anaerolineae Strain TC1, a Novel Isolate from a Methanogenic Wastewater Treatment System.</title>
        <authorList>
            <person name="Matsuura N."/>
            <person name="Tourlousse D.M."/>
            <person name="Sun L."/>
            <person name="Toyonaga M."/>
            <person name="Kuroda K."/>
            <person name="Ohashi A."/>
            <person name="Cruz R."/>
            <person name="Yamaguchi T."/>
            <person name="Sekiguchi Y."/>
        </authorList>
    </citation>
    <scope>NUCLEOTIDE SEQUENCE [LARGE SCALE GENOMIC DNA]</scope>
    <source>
        <strain evidence="4">TC1</strain>
    </source>
</reference>
<dbReference type="InterPro" id="IPR003439">
    <property type="entry name" value="ABC_transporter-like_ATP-bd"/>
</dbReference>
<accession>A0A0K8PAL3</accession>
<evidence type="ECO:0000256" key="1">
    <source>
        <dbReference type="ARBA" id="ARBA00022741"/>
    </source>
</evidence>
<dbReference type="CDD" id="cd03216">
    <property type="entry name" value="ABC_Carb_Monos_I"/>
    <property type="match status" value="1"/>
</dbReference>
<keyword evidence="1" id="KW-0547">Nucleotide-binding</keyword>
<name>A0A0K8PAL3_9CHLR</name>
<dbReference type="SMART" id="SM00382">
    <property type="entry name" value="AAA"/>
    <property type="match status" value="2"/>
</dbReference>
<protein>
    <submittedName>
        <fullName evidence="4">ABC-type uncharacterized transport system, ATPase component</fullName>
    </submittedName>
</protein>
<dbReference type="InterPro" id="IPR003593">
    <property type="entry name" value="AAA+_ATPase"/>
</dbReference>
<organism evidence="4">
    <name type="scientific">Flexilinea flocculi</name>
    <dbReference type="NCBI Taxonomy" id="1678840"/>
    <lineage>
        <taxon>Bacteria</taxon>
        <taxon>Bacillati</taxon>
        <taxon>Chloroflexota</taxon>
        <taxon>Anaerolineae</taxon>
        <taxon>Anaerolineales</taxon>
        <taxon>Anaerolineaceae</taxon>
        <taxon>Flexilinea</taxon>
    </lineage>
</organism>
<evidence type="ECO:0000313" key="4">
    <source>
        <dbReference type="EMBL" id="GAP39676.1"/>
    </source>
</evidence>
<dbReference type="OrthoDB" id="9771863at2"/>
<dbReference type="PANTHER" id="PTHR43790">
    <property type="entry name" value="CARBOHYDRATE TRANSPORT ATP-BINDING PROTEIN MG119-RELATED"/>
    <property type="match status" value="1"/>
</dbReference>
<evidence type="ECO:0000313" key="5">
    <source>
        <dbReference type="Proteomes" id="UP000053370"/>
    </source>
</evidence>
<dbReference type="STRING" id="1678840.ATC1_12210"/>